<organism evidence="14 15">
    <name type="scientific">Shigella dysenteriae 1617</name>
    <dbReference type="NCBI Taxonomy" id="754093"/>
    <lineage>
        <taxon>Bacteria</taxon>
        <taxon>Pseudomonadati</taxon>
        <taxon>Pseudomonadota</taxon>
        <taxon>Gammaproteobacteria</taxon>
        <taxon>Enterobacterales</taxon>
        <taxon>Enterobacteriaceae</taxon>
        <taxon>Shigella</taxon>
    </lineage>
</organism>
<dbReference type="GO" id="GO:0008955">
    <property type="term" value="F:peptidoglycan glycosyltransferase activity"/>
    <property type="evidence" value="ECO:0007669"/>
    <property type="project" value="UniProtKB-EC"/>
</dbReference>
<dbReference type="GO" id="GO:0006508">
    <property type="term" value="P:proteolysis"/>
    <property type="evidence" value="ECO:0007669"/>
    <property type="project" value="UniProtKB-KW"/>
</dbReference>
<evidence type="ECO:0000256" key="11">
    <source>
        <dbReference type="ARBA" id="ARBA00049902"/>
    </source>
</evidence>
<dbReference type="EC" id="2.4.99.28" evidence="10"/>
<evidence type="ECO:0000256" key="9">
    <source>
        <dbReference type="ARBA" id="ARBA00023268"/>
    </source>
</evidence>
<evidence type="ECO:0000256" key="5">
    <source>
        <dbReference type="ARBA" id="ARBA00022670"/>
    </source>
</evidence>
<evidence type="ECO:0000256" key="10">
    <source>
        <dbReference type="ARBA" id="ARBA00044770"/>
    </source>
</evidence>
<dbReference type="EMBL" id="CP006736">
    <property type="protein sequence ID" value="AHA66483.1"/>
    <property type="molecule type" value="Genomic_DNA"/>
</dbReference>
<dbReference type="KEGG" id="sdz:Asd1617_03656"/>
<dbReference type="PATRIC" id="fig|754093.4.peg.3556"/>
<evidence type="ECO:0000256" key="7">
    <source>
        <dbReference type="ARBA" id="ARBA00022679"/>
    </source>
</evidence>
<name>A0A0A6ZWK2_SHIDY</name>
<dbReference type="InterPro" id="IPR011815">
    <property type="entry name" value="PBP_1c"/>
</dbReference>
<dbReference type="GO" id="GO:0008658">
    <property type="term" value="F:penicillin binding"/>
    <property type="evidence" value="ECO:0007669"/>
    <property type="project" value="InterPro"/>
</dbReference>
<dbReference type="InterPro" id="IPR012338">
    <property type="entry name" value="Beta-lactam/transpept-like"/>
</dbReference>
<dbReference type="InterPro" id="IPR001460">
    <property type="entry name" value="PCN-bd_Tpept"/>
</dbReference>
<evidence type="ECO:0000313" key="14">
    <source>
        <dbReference type="EMBL" id="AHA66483.1"/>
    </source>
</evidence>
<evidence type="ECO:0000256" key="6">
    <source>
        <dbReference type="ARBA" id="ARBA00022676"/>
    </source>
</evidence>
<comment type="similarity">
    <text evidence="3">In the N-terminal section; belongs to the glycosyltransferase 51 family.</text>
</comment>
<dbReference type="SUPFAM" id="SSF56601">
    <property type="entry name" value="beta-lactamase/transpeptidase-like"/>
    <property type="match status" value="1"/>
</dbReference>
<comment type="pathway">
    <text evidence="1">Cell wall biogenesis; peptidoglycan biosynthesis.</text>
</comment>
<dbReference type="GO" id="GO:0030288">
    <property type="term" value="C:outer membrane-bounded periplasmic space"/>
    <property type="evidence" value="ECO:0007669"/>
    <property type="project" value="TreeGrafter"/>
</dbReference>
<evidence type="ECO:0000313" key="15">
    <source>
        <dbReference type="Proteomes" id="UP000031647"/>
    </source>
</evidence>
<dbReference type="InterPro" id="IPR050396">
    <property type="entry name" value="Glycosyltr_51/Transpeptidase"/>
</dbReference>
<dbReference type="GO" id="GO:0004180">
    <property type="term" value="F:carboxypeptidase activity"/>
    <property type="evidence" value="ECO:0007669"/>
    <property type="project" value="UniProtKB-KW"/>
</dbReference>
<evidence type="ECO:0000259" key="12">
    <source>
        <dbReference type="Pfam" id="PF00905"/>
    </source>
</evidence>
<evidence type="ECO:0000256" key="3">
    <source>
        <dbReference type="ARBA" id="ARBA00007739"/>
    </source>
</evidence>
<dbReference type="NCBIfam" id="TIGR02073">
    <property type="entry name" value="PBP_1c"/>
    <property type="match status" value="1"/>
</dbReference>
<protein>
    <recommendedName>
        <fullName evidence="10">peptidoglycan glycosyltransferase</fullName>
        <ecNumber evidence="10">2.4.99.28</ecNumber>
    </recommendedName>
</protein>
<evidence type="ECO:0000256" key="2">
    <source>
        <dbReference type="ARBA" id="ARBA00007090"/>
    </source>
</evidence>
<evidence type="ECO:0000256" key="8">
    <source>
        <dbReference type="ARBA" id="ARBA00022801"/>
    </source>
</evidence>
<evidence type="ECO:0000256" key="1">
    <source>
        <dbReference type="ARBA" id="ARBA00004752"/>
    </source>
</evidence>
<gene>
    <name evidence="14" type="ORF">Asd1617_03656</name>
</gene>
<dbReference type="UniPathway" id="UPA00219"/>
<keyword evidence="4" id="KW-0121">Carboxypeptidase</keyword>
<dbReference type="InterPro" id="IPR036950">
    <property type="entry name" value="PBP_transglycosylase"/>
</dbReference>
<keyword evidence="6" id="KW-0328">Glycosyltransferase</keyword>
<dbReference type="AlphaFoldDB" id="A0A0A6ZWK2"/>
<dbReference type="InterPro" id="IPR001264">
    <property type="entry name" value="Glyco_trans_51"/>
</dbReference>
<dbReference type="PANTHER" id="PTHR32282:SF15">
    <property type="entry name" value="PENICILLIN-BINDING PROTEIN 1C"/>
    <property type="match status" value="1"/>
</dbReference>
<keyword evidence="7" id="KW-0808">Transferase</keyword>
<accession>A0A0A6ZWK2</accession>
<dbReference type="InterPro" id="IPR023346">
    <property type="entry name" value="Lysozyme-like_dom_sf"/>
</dbReference>
<sequence length="534" mass="59154">MPRLLTKRGCWITLAAAPFLLFLAVWGADKLWPLPLHEVNPARVVVAQDGTQLWRFADADGIWRYPVTIEDVSPRYLEALINYEDRWFWKHPGVNPFSVARAAWQDLTSGRVISGGSTLTMQVARLLDPHPKTFGGKIRQLWRALQLEWHLSKREILTLYLNRAPFGGTLQGIGAASWAYLGKSPANLSYSEAAMLAVLPQAPSRLRPDRWPERAEAARNKVLERMAVQGVWSREQVKESREEPIWLAPRQMPQLAPLFSRMMLGKSKSDKIVTTLDAGLQRRLEELAQNWKGRLPPRSSLAMIVVDHTDMRVRGWVGSVDLNDDSRFGHVDMVNAIRSPGSVLKPFVYGLALDEGLIHPASLLQDVPRRTGDYRPGNFDSGFHGPISMSEALVRSLNLPAVQVLEAYGPKRFAAKLRNVGLPLYLPNGAAPNLSLILGGAGAKLEDMAATYTAFARHGKAGSFAGLWLMKRNPCRMVPCRASPHWHGKRAPAMAIVTPGRLGLTLAMSLGSGLADRTARPLLVSLVLPAPYHC</sequence>
<comment type="similarity">
    <text evidence="2">In the C-terminal section; belongs to the transpeptidase family.</text>
</comment>
<dbReference type="SUPFAM" id="SSF53955">
    <property type="entry name" value="Lysozyme-like"/>
    <property type="match status" value="1"/>
</dbReference>
<dbReference type="PANTHER" id="PTHR32282">
    <property type="entry name" value="BINDING PROTEIN TRANSPEPTIDASE, PUTATIVE-RELATED"/>
    <property type="match status" value="1"/>
</dbReference>
<proteinExistence type="inferred from homology"/>
<feature type="domain" description="Glycosyl transferase family 51" evidence="13">
    <location>
        <begin position="61"/>
        <end position="226"/>
    </location>
</feature>
<dbReference type="GO" id="GO:0009252">
    <property type="term" value="P:peptidoglycan biosynthetic process"/>
    <property type="evidence" value="ECO:0007669"/>
    <property type="project" value="UniProtKB-UniPathway"/>
</dbReference>
<reference evidence="14 15" key="1">
    <citation type="submission" date="2013-09" db="EMBL/GenBank/DDBJ databases">
        <title>Comparative genomics of Sd1617 to representative strains in evaluating its pathogenesis.</title>
        <authorList>
            <person name="Aksomboon Vongsawan A."/>
            <person name="Kapatral V."/>
            <person name="Vaisvil B."/>
            <person name="Serichantalergs O."/>
            <person name="Hale T.L."/>
            <person name="Mason C.J."/>
        </authorList>
    </citation>
    <scope>NUCLEOTIDE SEQUENCE [LARGE SCALE GENOMIC DNA]</scope>
    <source>
        <strain evidence="14 15">1617</strain>
    </source>
</reference>
<comment type="catalytic activity">
    <reaction evidence="11">
        <text>[GlcNAc-(1-&gt;4)-Mur2Ac(oyl-L-Ala-gamma-D-Glu-L-Lys-D-Ala-D-Ala)](n)-di-trans,octa-cis-undecaprenyl diphosphate + beta-D-GlcNAc-(1-&gt;4)-Mur2Ac(oyl-L-Ala-gamma-D-Glu-L-Lys-D-Ala-D-Ala)-di-trans,octa-cis-undecaprenyl diphosphate = [GlcNAc-(1-&gt;4)-Mur2Ac(oyl-L-Ala-gamma-D-Glu-L-Lys-D-Ala-D-Ala)](n+1)-di-trans,octa-cis-undecaprenyl diphosphate + di-trans,octa-cis-undecaprenyl diphosphate + H(+)</text>
        <dbReference type="Rhea" id="RHEA:23708"/>
        <dbReference type="Rhea" id="RHEA-COMP:9602"/>
        <dbReference type="Rhea" id="RHEA-COMP:9603"/>
        <dbReference type="ChEBI" id="CHEBI:15378"/>
        <dbReference type="ChEBI" id="CHEBI:58405"/>
        <dbReference type="ChEBI" id="CHEBI:60033"/>
        <dbReference type="ChEBI" id="CHEBI:78435"/>
        <dbReference type="EC" id="2.4.99.28"/>
    </reaction>
</comment>
<evidence type="ECO:0000259" key="13">
    <source>
        <dbReference type="Pfam" id="PF00912"/>
    </source>
</evidence>
<dbReference type="Pfam" id="PF00912">
    <property type="entry name" value="Transgly"/>
    <property type="match status" value="1"/>
</dbReference>
<dbReference type="FunFam" id="1.10.3810.10:FF:000006">
    <property type="entry name" value="Penicillin-binding protein 1C"/>
    <property type="match status" value="1"/>
</dbReference>
<dbReference type="Gene3D" id="1.10.3810.10">
    <property type="entry name" value="Biosynthetic peptidoglycan transglycosylase-like"/>
    <property type="match status" value="1"/>
</dbReference>
<dbReference type="Gene3D" id="3.40.710.10">
    <property type="entry name" value="DD-peptidase/beta-lactamase superfamily"/>
    <property type="match status" value="1"/>
</dbReference>
<feature type="domain" description="Penicillin-binding protein transpeptidase" evidence="12">
    <location>
        <begin position="307"/>
        <end position="422"/>
    </location>
</feature>
<keyword evidence="5" id="KW-0645">Protease</keyword>
<keyword evidence="8" id="KW-0378">Hydrolase</keyword>
<keyword evidence="9" id="KW-0511">Multifunctional enzyme</keyword>
<evidence type="ECO:0000256" key="4">
    <source>
        <dbReference type="ARBA" id="ARBA00022645"/>
    </source>
</evidence>
<dbReference type="Pfam" id="PF00905">
    <property type="entry name" value="Transpeptidase"/>
    <property type="match status" value="1"/>
</dbReference>
<dbReference type="HOGENOM" id="CLU_006354_7_3_6"/>
<dbReference type="Proteomes" id="UP000031647">
    <property type="component" value="Chromosome"/>
</dbReference>